<feature type="transmembrane region" description="Helical" evidence="9">
    <location>
        <begin position="467"/>
        <end position="489"/>
    </location>
</feature>
<dbReference type="Gene3D" id="3.30.70.3400">
    <property type="match status" value="2"/>
</dbReference>
<reference evidence="14 15" key="1">
    <citation type="submission" date="2024-02" db="EMBL/GenBank/DDBJ databases">
        <title>Bacteria isolated from the canopy kelp, Nereocystis luetkeana.</title>
        <authorList>
            <person name="Pfister C.A."/>
            <person name="Younker I.T."/>
            <person name="Light S.H."/>
        </authorList>
    </citation>
    <scope>NUCLEOTIDE SEQUENCE [LARGE SCALE GENOMIC DNA]</scope>
    <source>
        <strain evidence="14 15">TI.2.07</strain>
    </source>
</reference>
<dbReference type="InterPro" id="IPR027398">
    <property type="entry name" value="SecD-TM"/>
</dbReference>
<keyword evidence="8 9" id="KW-0472">Membrane</keyword>
<dbReference type="NCBIfam" id="NF009545">
    <property type="entry name" value="PRK12933.1"/>
    <property type="match status" value="1"/>
</dbReference>
<dbReference type="Pfam" id="PF13721">
    <property type="entry name" value="SecD-TM1"/>
    <property type="match status" value="1"/>
</dbReference>
<dbReference type="Gene3D" id="1.20.1640.10">
    <property type="entry name" value="Multidrug efflux transporter AcrB transmembrane domain"/>
    <property type="match status" value="1"/>
</dbReference>
<gene>
    <name evidence="9 14" type="primary">secD</name>
    <name evidence="14" type="ORF">V6255_04930</name>
</gene>
<dbReference type="InterPro" id="IPR048631">
    <property type="entry name" value="SecD_1st"/>
</dbReference>
<dbReference type="HAMAP" id="MF_01463_B">
    <property type="entry name" value="SecD_B"/>
    <property type="match status" value="1"/>
</dbReference>
<evidence type="ECO:0000256" key="9">
    <source>
        <dbReference type="HAMAP-Rule" id="MF_01463"/>
    </source>
</evidence>
<proteinExistence type="inferred from homology"/>
<evidence type="ECO:0000259" key="11">
    <source>
        <dbReference type="Pfam" id="PF13721"/>
    </source>
</evidence>
<dbReference type="InterPro" id="IPR048634">
    <property type="entry name" value="SecD_SecF_C"/>
</dbReference>
<keyword evidence="3 9" id="KW-1003">Cell membrane</keyword>
<keyword evidence="2 9" id="KW-0813">Transport</keyword>
<dbReference type="Pfam" id="PF02355">
    <property type="entry name" value="SecD_SecF_C"/>
    <property type="match status" value="1"/>
</dbReference>
<feature type="transmembrane region" description="Helical" evidence="9">
    <location>
        <begin position="537"/>
        <end position="560"/>
    </location>
</feature>
<dbReference type="InterPro" id="IPR054384">
    <property type="entry name" value="SecDF_P1_head"/>
</dbReference>
<evidence type="ECO:0000259" key="12">
    <source>
        <dbReference type="Pfam" id="PF21760"/>
    </source>
</evidence>
<keyword evidence="4 9" id="KW-0812">Transmembrane</keyword>
<dbReference type="EMBL" id="JBAKBA010000008">
    <property type="protein sequence ID" value="MEL0658481.1"/>
    <property type="molecule type" value="Genomic_DNA"/>
</dbReference>
<sequence>MKKTHKMINHYSKWQYLVILFTVVILGLNALPNWFGEKAALHIQATSNQPLILDSAKVYNTLSQQGINVDLIEQQNDKNIVLLHDKMQQQQARNLLESTLGEGYSVAMAMESASPSWLKKLGVSPMQLGLDLRGGVQFVMNVDTQAALVEREVKIQQDLTELLKEFKVYGAKVTTTKDAAMTLHFASQTAPQVTQVVKQLTELYPELSTNKSGVQSISITTNQQFAETYHQSLMRQNIKTMRDRIEALGITEAVVQRQGTHFIRIELPGVQDPSQARRIIGATASLDFYPLQSQGGKLYKDKNGEAIRLASTPIMSGSHITDARSQYGEMGMPEVFITLDSAGGKLMSDFTQHNIGKPMATLFSEYQQNAQGTLQKESKIISVATIQAHLGARFTITGMENVKATQELAMLLKAGSLTAPVSIVEERTLGPSLGEQNINNGMAAIALGLAMMLVFMALWYRKLGLIANVALLLNLVCLVGLLSLVPGAVLTLPGIAGLVLTIGMAVDTNVLIFERIKEELSRGKSVALAIHHGYKNALSTIIDANITSLIIAIILFSVGYGSIKGFAITLGLGILTSMFTGIYVSRALVNAFIRQLPIPTKANKSITSMTPAESTLQVTQ</sequence>
<feature type="transmembrane region" description="Helical" evidence="9">
    <location>
        <begin position="495"/>
        <end position="516"/>
    </location>
</feature>
<evidence type="ECO:0000256" key="7">
    <source>
        <dbReference type="ARBA" id="ARBA00023010"/>
    </source>
</evidence>
<dbReference type="InterPro" id="IPR022813">
    <property type="entry name" value="SecD/SecF_arch_bac"/>
</dbReference>
<dbReference type="Gene3D" id="3.30.1360.200">
    <property type="match status" value="1"/>
</dbReference>
<evidence type="ECO:0000256" key="3">
    <source>
        <dbReference type="ARBA" id="ARBA00022475"/>
    </source>
</evidence>
<evidence type="ECO:0000256" key="4">
    <source>
        <dbReference type="ARBA" id="ARBA00022692"/>
    </source>
</evidence>
<evidence type="ECO:0000256" key="2">
    <source>
        <dbReference type="ARBA" id="ARBA00022448"/>
    </source>
</evidence>
<dbReference type="RefSeq" id="WP_341627134.1">
    <property type="nucleotide sequence ID" value="NZ_JBAKBA010000008.1"/>
</dbReference>
<keyword evidence="6 9" id="KW-1133">Transmembrane helix</keyword>
<dbReference type="Proteomes" id="UP001366060">
    <property type="component" value="Unassembled WGS sequence"/>
</dbReference>
<dbReference type="PANTHER" id="PTHR30081">
    <property type="entry name" value="PROTEIN-EXPORT MEMBRANE PROTEIN SEC"/>
    <property type="match status" value="1"/>
</dbReference>
<name>A0ABU9H9K0_9GAMM</name>
<evidence type="ECO:0000259" key="13">
    <source>
        <dbReference type="Pfam" id="PF22599"/>
    </source>
</evidence>
<comment type="subcellular location">
    <subcellularLocation>
        <location evidence="1 9">Cell membrane</location>
        <topology evidence="1 9">Multi-pass membrane protein</topology>
    </subcellularLocation>
</comment>
<dbReference type="SUPFAM" id="SSF82866">
    <property type="entry name" value="Multidrug efflux transporter AcrB transmembrane domain"/>
    <property type="match status" value="1"/>
</dbReference>
<dbReference type="InterPro" id="IPR022646">
    <property type="entry name" value="SecD/SecF_CS"/>
</dbReference>
<evidence type="ECO:0000313" key="15">
    <source>
        <dbReference type="Proteomes" id="UP001366060"/>
    </source>
</evidence>
<comment type="caution">
    <text evidence="9">Lacks conserved residue(s) required for the propagation of feature annotation.</text>
</comment>
<organism evidence="14 15">
    <name type="scientific">Psychromonas arctica</name>
    <dbReference type="NCBI Taxonomy" id="168275"/>
    <lineage>
        <taxon>Bacteria</taxon>
        <taxon>Pseudomonadati</taxon>
        <taxon>Pseudomonadota</taxon>
        <taxon>Gammaproteobacteria</taxon>
        <taxon>Alteromonadales</taxon>
        <taxon>Psychromonadaceae</taxon>
        <taxon>Psychromonas</taxon>
    </lineage>
</organism>
<comment type="subunit">
    <text evidence="9">Forms a complex with SecF. Part of the essential Sec protein translocation apparatus which comprises SecA, SecYEG and auxiliary proteins SecDF-YajC and YidC.</text>
</comment>
<evidence type="ECO:0000256" key="6">
    <source>
        <dbReference type="ARBA" id="ARBA00022989"/>
    </source>
</evidence>
<evidence type="ECO:0000256" key="1">
    <source>
        <dbReference type="ARBA" id="ARBA00004651"/>
    </source>
</evidence>
<evidence type="ECO:0000256" key="5">
    <source>
        <dbReference type="ARBA" id="ARBA00022927"/>
    </source>
</evidence>
<feature type="transmembrane region" description="Helical" evidence="9">
    <location>
        <begin position="566"/>
        <end position="584"/>
    </location>
</feature>
<keyword evidence="5 9" id="KW-0653">Protein transport</keyword>
<comment type="similarity">
    <text evidence="9">Belongs to the SecD/SecF family. SecD subfamily.</text>
</comment>
<keyword evidence="15" id="KW-1185">Reference proteome</keyword>
<accession>A0ABU9H9K0</accession>
<evidence type="ECO:0000259" key="10">
    <source>
        <dbReference type="Pfam" id="PF02355"/>
    </source>
</evidence>
<dbReference type="Pfam" id="PF07549">
    <property type="entry name" value="Sec_GG"/>
    <property type="match status" value="1"/>
</dbReference>
<dbReference type="InterPro" id="IPR005791">
    <property type="entry name" value="SecD"/>
</dbReference>
<dbReference type="NCBIfam" id="TIGR01129">
    <property type="entry name" value="secD"/>
    <property type="match status" value="1"/>
</dbReference>
<protein>
    <recommendedName>
        <fullName evidence="9">Protein translocase subunit SecD</fullName>
    </recommendedName>
</protein>
<comment type="caution">
    <text evidence="14">The sequence shown here is derived from an EMBL/GenBank/DDBJ whole genome shotgun (WGS) entry which is preliminary data.</text>
</comment>
<dbReference type="NCBIfam" id="TIGR00916">
    <property type="entry name" value="2A0604s01"/>
    <property type="match status" value="1"/>
</dbReference>
<feature type="transmembrane region" description="Helical" evidence="9">
    <location>
        <begin position="441"/>
        <end position="460"/>
    </location>
</feature>
<comment type="function">
    <text evidence="9">Part of the Sec protein translocase complex. Interacts with the SecYEG preprotein conducting channel. SecDF uses the proton motive force (PMF) to complete protein translocation after the ATP-dependent function of SecA.</text>
</comment>
<dbReference type="Pfam" id="PF21760">
    <property type="entry name" value="SecD_1st"/>
    <property type="match status" value="1"/>
</dbReference>
<feature type="domain" description="SecDF P1 head subdomain" evidence="13">
    <location>
        <begin position="299"/>
        <end position="419"/>
    </location>
</feature>
<dbReference type="PANTHER" id="PTHR30081:SF13">
    <property type="entry name" value="PROTEIN TRANSLOCASE SUBUNIT SECD"/>
    <property type="match status" value="1"/>
</dbReference>
<feature type="domain" description="SecD export protein N-terminal TM" evidence="11">
    <location>
        <begin position="8"/>
        <end position="108"/>
    </location>
</feature>
<keyword evidence="7 9" id="KW-0811">Translocation</keyword>
<evidence type="ECO:0000256" key="8">
    <source>
        <dbReference type="ARBA" id="ARBA00023136"/>
    </source>
</evidence>
<evidence type="ECO:0000313" key="14">
    <source>
        <dbReference type="EMBL" id="MEL0658481.1"/>
    </source>
</evidence>
<dbReference type="InterPro" id="IPR055344">
    <property type="entry name" value="SecD_SecF_C_bact"/>
</dbReference>
<feature type="domain" description="Protein export membrane protein SecD/SecF C-terminal" evidence="10">
    <location>
        <begin position="421"/>
        <end position="592"/>
    </location>
</feature>
<dbReference type="Gene3D" id="3.30.70.260">
    <property type="match status" value="1"/>
</dbReference>
<feature type="domain" description="Protein translocase subunit SecDF P1" evidence="12">
    <location>
        <begin position="234"/>
        <end position="291"/>
    </location>
</feature>
<dbReference type="Pfam" id="PF22599">
    <property type="entry name" value="SecDF_P1_head"/>
    <property type="match status" value="1"/>
</dbReference>